<dbReference type="PANTHER" id="PTHR15243:SF0">
    <property type="entry name" value="SERINE_THREONINE-PROTEIN KINASE 19"/>
    <property type="match status" value="1"/>
</dbReference>
<dbReference type="AlphaFoldDB" id="A0A086T6J0"/>
<gene>
    <name evidence="3" type="ORF">ACRE_041850</name>
</gene>
<reference evidence="4" key="1">
    <citation type="journal article" date="2014" name="Genome Announc.">
        <title>Genome sequence and annotation of Acremonium chrysogenum, producer of the beta-lactam antibiotic cephalosporin C.</title>
        <authorList>
            <person name="Terfehr D."/>
            <person name="Dahlmann T.A."/>
            <person name="Specht T."/>
            <person name="Zadra I."/>
            <person name="Kuernsteiner H."/>
            <person name="Kueck U."/>
        </authorList>
    </citation>
    <scope>NUCLEOTIDE SEQUENCE [LARGE SCALE GENOMIC DNA]</scope>
    <source>
        <strain evidence="4">ATCC 11550 / CBS 779.69 / DSM 880 / IAM 14645 / JCM 23072 / IMI 49137</strain>
    </source>
</reference>
<feature type="compositionally biased region" description="Basic and acidic residues" evidence="2">
    <location>
        <begin position="60"/>
        <end position="76"/>
    </location>
</feature>
<feature type="compositionally biased region" description="Polar residues" evidence="2">
    <location>
        <begin position="1"/>
        <end position="13"/>
    </location>
</feature>
<dbReference type="GO" id="GO:0046579">
    <property type="term" value="P:positive regulation of Ras protein signal transduction"/>
    <property type="evidence" value="ECO:0007669"/>
    <property type="project" value="TreeGrafter"/>
</dbReference>
<proteinExistence type="inferred from homology"/>
<evidence type="ECO:0000256" key="1">
    <source>
        <dbReference type="ARBA" id="ARBA00093458"/>
    </source>
</evidence>
<evidence type="ECO:0000313" key="3">
    <source>
        <dbReference type="EMBL" id="KFH44972.1"/>
    </source>
</evidence>
<name>A0A086T6J0_HAPC1</name>
<comment type="caution">
    <text evidence="3">The sequence shown here is derived from an EMBL/GenBank/DDBJ whole genome shotgun (WGS) entry which is preliminary data.</text>
</comment>
<protein>
    <submittedName>
        <fullName evidence="3">Uncharacterized protein</fullName>
    </submittedName>
</protein>
<comment type="similarity">
    <text evidence="1">Belongs to the STK19 family.</text>
</comment>
<keyword evidence="4" id="KW-1185">Reference proteome</keyword>
<evidence type="ECO:0000256" key="2">
    <source>
        <dbReference type="SAM" id="MobiDB-lite"/>
    </source>
</evidence>
<feature type="region of interest" description="Disordered" evidence="2">
    <location>
        <begin position="1"/>
        <end position="76"/>
    </location>
</feature>
<dbReference type="PANTHER" id="PTHR15243">
    <property type="entry name" value="SERINE/THREONINE-PROTEIN KINASE 19"/>
    <property type="match status" value="1"/>
</dbReference>
<dbReference type="InterPro" id="IPR018865">
    <property type="entry name" value="STK19-like"/>
</dbReference>
<dbReference type="OrthoDB" id="3980126at2759"/>
<sequence>MPQSLRSILGNSNRIRKPSRPAPSRSTASSPSSSPSKKPPPPPPSSSSSSSSSARKSRKDRNNANHGESEADLFEDKLDDEGTARLLAEELTLRDVIQSMRYIRAHMFTPVPERGIHSARTTELLRYRAATPPIVTVGHLTAVLGVPPTRAEREAADLMRRGVIRKVRLDRRGWQGEAFIETSDLEDMVRDEPTGLPDETREGFIRFLRENPTIQTIHVPGSSGLSDSQADDLVRAGFLTSSIHAGGSSTLHVRPAERTTLTSIQRVSRHASGSLFAVGGPNALHLSGGGGGGASSPNLAHHTSYSSPSSSSPSSSAELRISVPGHGRYLKLAAATVDWVREALGKTKWGEGPESWLKERFEGGGLYGPRWKEYWGVEWEWVLGEAIGLGSVEIFETKSVGRGVRALGG</sequence>
<feature type="compositionally biased region" description="Low complexity" evidence="2">
    <location>
        <begin position="295"/>
        <end position="316"/>
    </location>
</feature>
<feature type="region of interest" description="Disordered" evidence="2">
    <location>
        <begin position="287"/>
        <end position="319"/>
    </location>
</feature>
<dbReference type="EMBL" id="JPKY01000039">
    <property type="protein sequence ID" value="KFH44972.1"/>
    <property type="molecule type" value="Genomic_DNA"/>
</dbReference>
<accession>A0A086T6J0</accession>
<dbReference type="Proteomes" id="UP000029964">
    <property type="component" value="Unassembled WGS sequence"/>
</dbReference>
<feature type="compositionally biased region" description="Low complexity" evidence="2">
    <location>
        <begin position="22"/>
        <end position="36"/>
    </location>
</feature>
<dbReference type="HOGENOM" id="CLU_036328_0_0_1"/>
<organism evidence="3 4">
    <name type="scientific">Hapsidospora chrysogenum (strain ATCC 11550 / CBS 779.69 / DSM 880 / IAM 14645 / JCM 23072 / IMI 49137)</name>
    <name type="common">Acremonium chrysogenum</name>
    <dbReference type="NCBI Taxonomy" id="857340"/>
    <lineage>
        <taxon>Eukaryota</taxon>
        <taxon>Fungi</taxon>
        <taxon>Dikarya</taxon>
        <taxon>Ascomycota</taxon>
        <taxon>Pezizomycotina</taxon>
        <taxon>Sordariomycetes</taxon>
        <taxon>Hypocreomycetidae</taxon>
        <taxon>Hypocreales</taxon>
        <taxon>Bionectriaceae</taxon>
        <taxon>Hapsidospora</taxon>
    </lineage>
</organism>
<evidence type="ECO:0000313" key="4">
    <source>
        <dbReference type="Proteomes" id="UP000029964"/>
    </source>
</evidence>
<dbReference type="Pfam" id="PF10494">
    <property type="entry name" value="Stk19"/>
    <property type="match status" value="1"/>
</dbReference>